<comment type="caution">
    <text evidence="2">The sequence shown here is derived from an EMBL/GenBank/DDBJ whole genome shotgun (WGS) entry which is preliminary data.</text>
</comment>
<dbReference type="Proteomes" id="UP000287651">
    <property type="component" value="Unassembled WGS sequence"/>
</dbReference>
<dbReference type="AlphaFoldDB" id="A0A426YR33"/>
<protein>
    <submittedName>
        <fullName evidence="2">Uncharacterized protein</fullName>
    </submittedName>
</protein>
<feature type="region of interest" description="Disordered" evidence="1">
    <location>
        <begin position="88"/>
        <end position="136"/>
    </location>
</feature>
<name>A0A426YR33_ENSVE</name>
<evidence type="ECO:0000256" key="1">
    <source>
        <dbReference type="SAM" id="MobiDB-lite"/>
    </source>
</evidence>
<accession>A0A426YR33</accession>
<sequence>MRDLFIPYPGSHLLEDKAVHYTLHTYPYPLPRSFDRYTQHATSIKRVWVRPRSPTYLGPVTGEKLEASGELTAPGFLLRDSLSVTPHPLVRPQLSPSIGRTRRGSPGTVGWAGERTPNQEASPDDPTAGKGWARSR</sequence>
<feature type="non-terminal residue" evidence="2">
    <location>
        <position position="136"/>
    </location>
</feature>
<evidence type="ECO:0000313" key="2">
    <source>
        <dbReference type="EMBL" id="RRT54203.1"/>
    </source>
</evidence>
<evidence type="ECO:0000313" key="3">
    <source>
        <dbReference type="Proteomes" id="UP000287651"/>
    </source>
</evidence>
<dbReference type="EMBL" id="AMZH03010724">
    <property type="protein sequence ID" value="RRT54203.1"/>
    <property type="molecule type" value="Genomic_DNA"/>
</dbReference>
<gene>
    <name evidence="2" type="ORF">B296_00043831</name>
</gene>
<organism evidence="2 3">
    <name type="scientific">Ensete ventricosum</name>
    <name type="common">Abyssinian banana</name>
    <name type="synonym">Musa ensete</name>
    <dbReference type="NCBI Taxonomy" id="4639"/>
    <lineage>
        <taxon>Eukaryota</taxon>
        <taxon>Viridiplantae</taxon>
        <taxon>Streptophyta</taxon>
        <taxon>Embryophyta</taxon>
        <taxon>Tracheophyta</taxon>
        <taxon>Spermatophyta</taxon>
        <taxon>Magnoliopsida</taxon>
        <taxon>Liliopsida</taxon>
        <taxon>Zingiberales</taxon>
        <taxon>Musaceae</taxon>
        <taxon>Ensete</taxon>
    </lineage>
</organism>
<reference evidence="2 3" key="1">
    <citation type="journal article" date="2014" name="Agronomy (Basel)">
        <title>A Draft Genome Sequence for Ensete ventricosum, the Drought-Tolerant Tree Against Hunger.</title>
        <authorList>
            <person name="Harrison J."/>
            <person name="Moore K.A."/>
            <person name="Paszkiewicz K."/>
            <person name="Jones T."/>
            <person name="Grant M."/>
            <person name="Ambacheew D."/>
            <person name="Muzemil S."/>
            <person name="Studholme D.J."/>
        </authorList>
    </citation>
    <scope>NUCLEOTIDE SEQUENCE [LARGE SCALE GENOMIC DNA]</scope>
</reference>
<proteinExistence type="predicted"/>